<reference evidence="1 2" key="1">
    <citation type="journal article" date="2019" name="Nat. Ecol. Evol.">
        <title>Megaphylogeny resolves global patterns of mushroom evolution.</title>
        <authorList>
            <person name="Varga T."/>
            <person name="Krizsan K."/>
            <person name="Foldi C."/>
            <person name="Dima B."/>
            <person name="Sanchez-Garcia M."/>
            <person name="Sanchez-Ramirez S."/>
            <person name="Szollosi G.J."/>
            <person name="Szarkandi J.G."/>
            <person name="Papp V."/>
            <person name="Albert L."/>
            <person name="Andreopoulos W."/>
            <person name="Angelini C."/>
            <person name="Antonin V."/>
            <person name="Barry K.W."/>
            <person name="Bougher N.L."/>
            <person name="Buchanan P."/>
            <person name="Buyck B."/>
            <person name="Bense V."/>
            <person name="Catcheside P."/>
            <person name="Chovatia M."/>
            <person name="Cooper J."/>
            <person name="Damon W."/>
            <person name="Desjardin D."/>
            <person name="Finy P."/>
            <person name="Geml J."/>
            <person name="Haridas S."/>
            <person name="Hughes K."/>
            <person name="Justo A."/>
            <person name="Karasinski D."/>
            <person name="Kautmanova I."/>
            <person name="Kiss B."/>
            <person name="Kocsube S."/>
            <person name="Kotiranta H."/>
            <person name="LaButti K.M."/>
            <person name="Lechner B.E."/>
            <person name="Liimatainen K."/>
            <person name="Lipzen A."/>
            <person name="Lukacs Z."/>
            <person name="Mihaltcheva S."/>
            <person name="Morgado L.N."/>
            <person name="Niskanen T."/>
            <person name="Noordeloos M.E."/>
            <person name="Ohm R.A."/>
            <person name="Ortiz-Santana B."/>
            <person name="Ovrebo C."/>
            <person name="Racz N."/>
            <person name="Riley R."/>
            <person name="Savchenko A."/>
            <person name="Shiryaev A."/>
            <person name="Soop K."/>
            <person name="Spirin V."/>
            <person name="Szebenyi C."/>
            <person name="Tomsovsky M."/>
            <person name="Tulloss R.E."/>
            <person name="Uehling J."/>
            <person name="Grigoriev I.V."/>
            <person name="Vagvolgyi C."/>
            <person name="Papp T."/>
            <person name="Martin F.M."/>
            <person name="Miettinen O."/>
            <person name="Hibbett D.S."/>
            <person name="Nagy L.G."/>
        </authorList>
    </citation>
    <scope>NUCLEOTIDE SEQUENCE [LARGE SCALE GENOMIC DNA]</scope>
    <source>
        <strain evidence="1 2">OMC1185</strain>
    </source>
</reference>
<dbReference type="Proteomes" id="UP000305948">
    <property type="component" value="Unassembled WGS sequence"/>
</dbReference>
<name>A0A5C3NGL2_9AGAM</name>
<proteinExistence type="predicted"/>
<gene>
    <name evidence="1" type="ORF">OE88DRAFT_1649847</name>
</gene>
<evidence type="ECO:0000313" key="2">
    <source>
        <dbReference type="Proteomes" id="UP000305948"/>
    </source>
</evidence>
<keyword evidence="2" id="KW-1185">Reference proteome</keyword>
<evidence type="ECO:0000313" key="1">
    <source>
        <dbReference type="EMBL" id="TFK56522.1"/>
    </source>
</evidence>
<sequence>MLSLLSRTTSRFLDVRFDPSDSPYSEEEDVLTVDLDVLRDLVPGRPNIPWRQVVGACEGKLLPMYRRLQDTVFHDVDHLAHLFSEVGSSVAEDSVQKLEEISDATVVSDSSVFSDTTRTSACTGSHRKRRRSSHSGASEILVIPNTHPSVPTIIITLCPSQPYSSACWVPCQDACFGNRLSVPNHRAVNDVYPPLVAEPLPASLKPVEKWQYTNGHWRAILPTLEEQARRGLSSRLIPVRRKVRASRRLKR</sequence>
<dbReference type="EMBL" id="ML213503">
    <property type="protein sequence ID" value="TFK56522.1"/>
    <property type="molecule type" value="Genomic_DNA"/>
</dbReference>
<accession>A0A5C3NGL2</accession>
<dbReference type="OrthoDB" id="3260913at2759"/>
<organism evidence="1 2">
    <name type="scientific">Heliocybe sulcata</name>
    <dbReference type="NCBI Taxonomy" id="5364"/>
    <lineage>
        <taxon>Eukaryota</taxon>
        <taxon>Fungi</taxon>
        <taxon>Dikarya</taxon>
        <taxon>Basidiomycota</taxon>
        <taxon>Agaricomycotina</taxon>
        <taxon>Agaricomycetes</taxon>
        <taxon>Gloeophyllales</taxon>
        <taxon>Gloeophyllaceae</taxon>
        <taxon>Heliocybe</taxon>
    </lineage>
</organism>
<dbReference type="AlphaFoldDB" id="A0A5C3NGL2"/>
<protein>
    <submittedName>
        <fullName evidence="1">Uncharacterized protein</fullName>
    </submittedName>
</protein>